<feature type="region of interest" description="Disordered" evidence="1">
    <location>
        <begin position="1"/>
        <end position="61"/>
    </location>
</feature>
<feature type="compositionally biased region" description="Polar residues" evidence="1">
    <location>
        <begin position="44"/>
        <end position="53"/>
    </location>
</feature>
<reference evidence="2 3" key="1">
    <citation type="journal article" date="2016" name="Mol. Biol. Evol.">
        <title>Comparative Genomics of Early-Diverging Mushroom-Forming Fungi Provides Insights into the Origins of Lignocellulose Decay Capabilities.</title>
        <authorList>
            <person name="Nagy L.G."/>
            <person name="Riley R."/>
            <person name="Tritt A."/>
            <person name="Adam C."/>
            <person name="Daum C."/>
            <person name="Floudas D."/>
            <person name="Sun H."/>
            <person name="Yadav J.S."/>
            <person name="Pangilinan J."/>
            <person name="Larsson K.H."/>
            <person name="Matsuura K."/>
            <person name="Barry K."/>
            <person name="Labutti K."/>
            <person name="Kuo R."/>
            <person name="Ohm R.A."/>
            <person name="Bhattacharya S.S."/>
            <person name="Shirouzu T."/>
            <person name="Yoshinaga Y."/>
            <person name="Martin F.M."/>
            <person name="Grigoriev I.V."/>
            <person name="Hibbett D.S."/>
        </authorList>
    </citation>
    <scope>NUCLEOTIDE SEQUENCE [LARGE SCALE GENOMIC DNA]</scope>
    <source>
        <strain evidence="2 3">CBS 109695</strain>
    </source>
</reference>
<dbReference type="Proteomes" id="UP000076532">
    <property type="component" value="Unassembled WGS sequence"/>
</dbReference>
<evidence type="ECO:0000313" key="2">
    <source>
        <dbReference type="EMBL" id="KZP22494.1"/>
    </source>
</evidence>
<keyword evidence="3" id="KW-1185">Reference proteome</keyword>
<feature type="compositionally biased region" description="Basic and acidic residues" evidence="1">
    <location>
        <begin position="21"/>
        <end position="36"/>
    </location>
</feature>
<evidence type="ECO:0000313" key="3">
    <source>
        <dbReference type="Proteomes" id="UP000076532"/>
    </source>
</evidence>
<evidence type="ECO:0000256" key="1">
    <source>
        <dbReference type="SAM" id="MobiDB-lite"/>
    </source>
</evidence>
<protein>
    <submittedName>
        <fullName evidence="2">Uncharacterized protein</fullName>
    </submittedName>
</protein>
<dbReference type="AlphaFoldDB" id="A0A166L227"/>
<proteinExistence type="predicted"/>
<dbReference type="EMBL" id="KV417539">
    <property type="protein sequence ID" value="KZP22494.1"/>
    <property type="molecule type" value="Genomic_DNA"/>
</dbReference>
<accession>A0A166L227</accession>
<feature type="region of interest" description="Disordered" evidence="1">
    <location>
        <begin position="105"/>
        <end position="125"/>
    </location>
</feature>
<name>A0A166L227_9AGAM</name>
<gene>
    <name evidence="2" type="ORF">FIBSPDRAFT_890376</name>
</gene>
<organism evidence="2 3">
    <name type="scientific">Athelia psychrophila</name>
    <dbReference type="NCBI Taxonomy" id="1759441"/>
    <lineage>
        <taxon>Eukaryota</taxon>
        <taxon>Fungi</taxon>
        <taxon>Dikarya</taxon>
        <taxon>Basidiomycota</taxon>
        <taxon>Agaricomycotina</taxon>
        <taxon>Agaricomycetes</taxon>
        <taxon>Agaricomycetidae</taxon>
        <taxon>Atheliales</taxon>
        <taxon>Atheliaceae</taxon>
        <taxon>Athelia</taxon>
    </lineage>
</organism>
<sequence>MATSALNDGKNALITTSSSFDTKDNVKSEPDHKPPLESDDDFTNAAQPTQTCTKKGKGLRDDGVCGRRLPDHEVGRNKRCYRCRDYDAELKRKSRQAIANKCGVRKHRFKQSPNPSTPPPTKPSTAEQIMVSVTTARTADSTVIIFHDQPCGDGEVGGEVEFKGLITDRNMRVVQGALEYYYDCCILVCMSPNNASAMTHVVLHPSEDRAKVWTDISVHRYNLLQGHRRSSNGGART</sequence>